<feature type="transmembrane region" description="Helical" evidence="2">
    <location>
        <begin position="140"/>
        <end position="157"/>
    </location>
</feature>
<dbReference type="InterPro" id="IPR038765">
    <property type="entry name" value="Papain-like_cys_pep_sf"/>
</dbReference>
<gene>
    <name evidence="4" type="ORF">IAB73_10895</name>
</gene>
<dbReference type="InterPro" id="IPR025403">
    <property type="entry name" value="TgpA-like_C"/>
</dbReference>
<dbReference type="EMBL" id="DVFJ01000037">
    <property type="protein sequence ID" value="HIQ72700.1"/>
    <property type="molecule type" value="Genomic_DNA"/>
</dbReference>
<dbReference type="Gene3D" id="3.10.620.30">
    <property type="match status" value="1"/>
</dbReference>
<dbReference type="AlphaFoldDB" id="A0A9D0ZC55"/>
<dbReference type="PANTHER" id="PTHR42736:SF1">
    <property type="entry name" value="PROTEIN-GLUTAMINE GAMMA-GLUTAMYLTRANSFERASE"/>
    <property type="match status" value="1"/>
</dbReference>
<feature type="compositionally biased region" description="Low complexity" evidence="1">
    <location>
        <begin position="556"/>
        <end position="579"/>
    </location>
</feature>
<dbReference type="InterPro" id="IPR002931">
    <property type="entry name" value="Transglutaminase-like"/>
</dbReference>
<feature type="transmembrane region" description="Helical" evidence="2">
    <location>
        <begin position="187"/>
        <end position="209"/>
    </location>
</feature>
<evidence type="ECO:0000313" key="4">
    <source>
        <dbReference type="EMBL" id="HIQ72700.1"/>
    </source>
</evidence>
<evidence type="ECO:0000256" key="2">
    <source>
        <dbReference type="SAM" id="Phobius"/>
    </source>
</evidence>
<name>A0A9D0ZC55_9FIRM</name>
<dbReference type="PRINTS" id="PR01217">
    <property type="entry name" value="PRICHEXTENSN"/>
</dbReference>
<keyword evidence="2" id="KW-0812">Transmembrane</keyword>
<organism evidence="4 5">
    <name type="scientific">Candidatus Onthenecus intestinigallinarum</name>
    <dbReference type="NCBI Taxonomy" id="2840875"/>
    <lineage>
        <taxon>Bacteria</taxon>
        <taxon>Bacillati</taxon>
        <taxon>Bacillota</taxon>
        <taxon>Clostridia</taxon>
        <taxon>Eubacteriales</taxon>
        <taxon>Candidatus Onthenecus</taxon>
    </lineage>
</organism>
<feature type="domain" description="Transglutaminase-like" evidence="3">
    <location>
        <begin position="487"/>
        <end position="556"/>
    </location>
</feature>
<feature type="transmembrane region" description="Helical" evidence="2">
    <location>
        <begin position="163"/>
        <end position="180"/>
    </location>
</feature>
<reference evidence="4" key="1">
    <citation type="submission" date="2020-10" db="EMBL/GenBank/DDBJ databases">
        <authorList>
            <person name="Gilroy R."/>
        </authorList>
    </citation>
    <scope>NUCLEOTIDE SEQUENCE</scope>
    <source>
        <strain evidence="4">ChiSxjej2B14-6234</strain>
    </source>
</reference>
<evidence type="ECO:0000259" key="3">
    <source>
        <dbReference type="SMART" id="SM00460"/>
    </source>
</evidence>
<feature type="transmembrane region" description="Helical" evidence="2">
    <location>
        <begin position="680"/>
        <end position="699"/>
    </location>
</feature>
<dbReference type="Proteomes" id="UP000886887">
    <property type="component" value="Unassembled WGS sequence"/>
</dbReference>
<reference evidence="4" key="2">
    <citation type="journal article" date="2021" name="PeerJ">
        <title>Extensive microbial diversity within the chicken gut microbiome revealed by metagenomics and culture.</title>
        <authorList>
            <person name="Gilroy R."/>
            <person name="Ravi A."/>
            <person name="Getino M."/>
            <person name="Pursley I."/>
            <person name="Horton D.L."/>
            <person name="Alikhan N.F."/>
            <person name="Baker D."/>
            <person name="Gharbi K."/>
            <person name="Hall N."/>
            <person name="Watson M."/>
            <person name="Adriaenssens E.M."/>
            <person name="Foster-Nyarko E."/>
            <person name="Jarju S."/>
            <person name="Secka A."/>
            <person name="Antonio M."/>
            <person name="Oren A."/>
            <person name="Chaudhuri R.R."/>
            <person name="La Ragione R."/>
            <person name="Hildebrand F."/>
            <person name="Pallen M.J."/>
        </authorList>
    </citation>
    <scope>NUCLEOTIDE SEQUENCE</scope>
    <source>
        <strain evidence="4">ChiSxjej2B14-6234</strain>
    </source>
</reference>
<evidence type="ECO:0000313" key="5">
    <source>
        <dbReference type="Proteomes" id="UP000886887"/>
    </source>
</evidence>
<feature type="transmembrane region" description="Helical" evidence="2">
    <location>
        <begin position="117"/>
        <end position="133"/>
    </location>
</feature>
<keyword evidence="2" id="KW-0472">Membrane</keyword>
<comment type="caution">
    <text evidence="4">The sequence shown here is derived from an EMBL/GenBank/DDBJ whole genome shotgun (WGS) entry which is preliminary data.</text>
</comment>
<protein>
    <submittedName>
        <fullName evidence="4">Transglutaminase domain-containing protein</fullName>
    </submittedName>
</protein>
<proteinExistence type="predicted"/>
<dbReference type="InterPro" id="IPR052901">
    <property type="entry name" value="Bact_TGase-like"/>
</dbReference>
<feature type="compositionally biased region" description="Low complexity" evidence="1">
    <location>
        <begin position="611"/>
        <end position="620"/>
    </location>
</feature>
<feature type="compositionally biased region" description="Pro residues" evidence="1">
    <location>
        <begin position="638"/>
        <end position="671"/>
    </location>
</feature>
<accession>A0A9D0ZC55</accession>
<dbReference type="SUPFAM" id="SSF54001">
    <property type="entry name" value="Cysteine proteinases"/>
    <property type="match status" value="1"/>
</dbReference>
<dbReference type="Pfam" id="PF13559">
    <property type="entry name" value="DUF4129"/>
    <property type="match status" value="1"/>
</dbReference>
<evidence type="ECO:0000256" key="1">
    <source>
        <dbReference type="SAM" id="MobiDB-lite"/>
    </source>
</evidence>
<feature type="region of interest" description="Disordered" evidence="1">
    <location>
        <begin position="554"/>
        <end position="678"/>
    </location>
</feature>
<dbReference type="Pfam" id="PF01841">
    <property type="entry name" value="Transglut_core"/>
    <property type="match status" value="1"/>
</dbReference>
<dbReference type="SMART" id="SM00460">
    <property type="entry name" value="TGc"/>
    <property type="match status" value="1"/>
</dbReference>
<dbReference type="PANTHER" id="PTHR42736">
    <property type="entry name" value="PROTEIN-GLUTAMINE GAMMA-GLUTAMYLTRANSFERASE"/>
    <property type="match status" value="1"/>
</dbReference>
<keyword evidence="2" id="KW-1133">Transmembrane helix</keyword>
<feature type="transmembrane region" description="Helical" evidence="2">
    <location>
        <begin position="50"/>
        <end position="83"/>
    </location>
</feature>
<sequence>MSRNRPSPLRAMRARLPRVLESALTAFLYAAGLLLPLCSALALPVGTADMLLACAGFSLLLALFALSPLTALLGAAGALLSLLPYALRLPAQLPGLAQALALAAQGAPLALRLYAGTLYPLLALLFVLLAFVLSHASGGFYPALALAAFVLLAAWFYGARGDVLLCLPALAALVLLYARAGEHGATILRALPTALTAALLAALLMPAAAPVSSAMSDFAERVRSVVYDYFFFTEPRTVFSLLLSGYQPLGADQLGGPASPTDDLVLRVQTSETVYLRGVVKNEYTGTAWRDTVAGRRYLFIDPRYRTLRDGLFDASLPAQDLRTGDAAFDERTVTVELLADGTSTLFVPQRLTNISSAEGFVPYFGSSSEVFITRDTQAGDAYTVTAPLPSADDPGIDQLLLQAQSRARSRDGSAGASDWAAICETYAAYPETVEDEVVRIVSYLVQDAATPYERAQRIADFLRQDYPYTLDQSVPTAGRDFVSWFLLDERQGYCTSFASAMAVMCRIAGLPARYVEGYVARPGDSGIAHVSQQDAHAWVEVCFEGFGWLTFDPTPAQGSDAPDAPDAGGPDEPQSSPAPDAPTPTPEPDGETRDGDSQSEDEGPAGQGGASPTPDASAPTPTPTPDPEDSPDDPIASPTPDPSSEPTPEPSLPPDATPSPEPSPTPPPDDPPADRPPRWPWLLGLLLLVAAFAARVLWTQPARTAARQRSDEARLLCWYRGAESALYAAGLVRLPGESPLAFARRAEAALGRGVRLTPFVRALCLVQYGGRAASPDWLRRAERCYRALEARLTLRQRARMIVRRALRGLGSLKSL</sequence>